<sequence>MVSFSLCIPPHTPLPAASCVPLGRPQCLLYSRSPVPEPDAVPASRALVNVTYSLRMPGPAFCLPRSSRRQPRRASRLLAPIRPARAATTRRPPTQLGLPSTSLSPRTPPSSLSRLSRTRLPATRTRSALFAPEYLARRILDHVRTVGAIHTVLDIFTHRPPYFLSASSTVAPPRAPRPLHRFLGSPTATRRRPPPPVLHPAVPHVRPYALLPPTPSALTTTNLRPSPSADTSPLAHAVNA</sequence>
<keyword evidence="3" id="KW-1185">Reference proteome</keyword>
<evidence type="ECO:0000256" key="1">
    <source>
        <dbReference type="SAM" id="MobiDB-lite"/>
    </source>
</evidence>
<feature type="region of interest" description="Disordered" evidence="1">
    <location>
        <begin position="212"/>
        <end position="240"/>
    </location>
</feature>
<feature type="compositionally biased region" description="Low complexity" evidence="1">
    <location>
        <begin position="76"/>
        <end position="119"/>
    </location>
</feature>
<dbReference type="AlphaFoldDB" id="A0A0D2M2V0"/>
<gene>
    <name evidence="2" type="ORF">HYPSUDRAFT_1013410</name>
</gene>
<feature type="region of interest" description="Disordered" evidence="1">
    <location>
        <begin position="63"/>
        <end position="119"/>
    </location>
</feature>
<feature type="compositionally biased region" description="Basic residues" evidence="1">
    <location>
        <begin position="66"/>
        <end position="75"/>
    </location>
</feature>
<reference evidence="3" key="1">
    <citation type="submission" date="2014-04" db="EMBL/GenBank/DDBJ databases">
        <title>Evolutionary Origins and Diversification of the Mycorrhizal Mutualists.</title>
        <authorList>
            <consortium name="DOE Joint Genome Institute"/>
            <consortium name="Mycorrhizal Genomics Consortium"/>
            <person name="Kohler A."/>
            <person name="Kuo A."/>
            <person name="Nagy L.G."/>
            <person name="Floudas D."/>
            <person name="Copeland A."/>
            <person name="Barry K.W."/>
            <person name="Cichocki N."/>
            <person name="Veneault-Fourrey C."/>
            <person name="LaButti K."/>
            <person name="Lindquist E.A."/>
            <person name="Lipzen A."/>
            <person name="Lundell T."/>
            <person name="Morin E."/>
            <person name="Murat C."/>
            <person name="Riley R."/>
            <person name="Ohm R."/>
            <person name="Sun H."/>
            <person name="Tunlid A."/>
            <person name="Henrissat B."/>
            <person name="Grigoriev I.V."/>
            <person name="Hibbett D.S."/>
            <person name="Martin F."/>
        </authorList>
    </citation>
    <scope>NUCLEOTIDE SEQUENCE [LARGE SCALE GENOMIC DNA]</scope>
    <source>
        <strain evidence="3">FD-334 SS-4</strain>
    </source>
</reference>
<protein>
    <submittedName>
        <fullName evidence="2">Uncharacterized protein</fullName>
    </submittedName>
</protein>
<organism evidence="2 3">
    <name type="scientific">Hypholoma sublateritium (strain FD-334 SS-4)</name>
    <dbReference type="NCBI Taxonomy" id="945553"/>
    <lineage>
        <taxon>Eukaryota</taxon>
        <taxon>Fungi</taxon>
        <taxon>Dikarya</taxon>
        <taxon>Basidiomycota</taxon>
        <taxon>Agaricomycotina</taxon>
        <taxon>Agaricomycetes</taxon>
        <taxon>Agaricomycetidae</taxon>
        <taxon>Agaricales</taxon>
        <taxon>Agaricineae</taxon>
        <taxon>Strophariaceae</taxon>
        <taxon>Hypholoma</taxon>
    </lineage>
</organism>
<dbReference type="EMBL" id="KN817602">
    <property type="protein sequence ID" value="KJA17508.1"/>
    <property type="molecule type" value="Genomic_DNA"/>
</dbReference>
<proteinExistence type="predicted"/>
<evidence type="ECO:0000313" key="2">
    <source>
        <dbReference type="EMBL" id="KJA17508.1"/>
    </source>
</evidence>
<name>A0A0D2M2V0_HYPSF</name>
<accession>A0A0D2M2V0</accession>
<evidence type="ECO:0000313" key="3">
    <source>
        <dbReference type="Proteomes" id="UP000054270"/>
    </source>
</evidence>
<dbReference type="Proteomes" id="UP000054270">
    <property type="component" value="Unassembled WGS sequence"/>
</dbReference>